<dbReference type="InterPro" id="IPR007138">
    <property type="entry name" value="ABM_dom"/>
</dbReference>
<evidence type="ECO:0000313" key="2">
    <source>
        <dbReference type="EMBL" id="GLY73880.1"/>
    </source>
</evidence>
<dbReference type="AlphaFoldDB" id="A0A9W6VMP2"/>
<sequence length="100" mass="10918">MVTVGLFIRVEAKPDKVEEVEERFKSVVEIVRKEGKAVVWFALRLGPTTFAIYDAFANDADRQAHLDANLPALQAAGVGLFTEPPTVEHIDVVASLVPGE</sequence>
<proteinExistence type="predicted"/>
<dbReference type="Pfam" id="PF03992">
    <property type="entry name" value="ABM"/>
    <property type="match status" value="1"/>
</dbReference>
<feature type="domain" description="ABM" evidence="1">
    <location>
        <begin position="5"/>
        <end position="68"/>
    </location>
</feature>
<dbReference type="RefSeq" id="WP_285619478.1">
    <property type="nucleotide sequence ID" value="NZ_BSTJ01000002.1"/>
</dbReference>
<name>A0A9W6VMP2_9ACTN</name>
<comment type="caution">
    <text evidence="2">The sequence shown here is derived from an EMBL/GenBank/DDBJ whole genome shotgun (WGS) entry which is preliminary data.</text>
</comment>
<evidence type="ECO:0000259" key="1">
    <source>
        <dbReference type="Pfam" id="PF03992"/>
    </source>
</evidence>
<gene>
    <name evidence="2" type="ORF">Airi01_021470</name>
</gene>
<dbReference type="Proteomes" id="UP001165135">
    <property type="component" value="Unassembled WGS sequence"/>
</dbReference>
<protein>
    <recommendedName>
        <fullName evidence="1">ABM domain-containing protein</fullName>
    </recommendedName>
</protein>
<evidence type="ECO:0000313" key="3">
    <source>
        <dbReference type="Proteomes" id="UP001165135"/>
    </source>
</evidence>
<reference evidence="2" key="1">
    <citation type="submission" date="2023-03" db="EMBL/GenBank/DDBJ databases">
        <title>Actinoallomurus iriomotensis NBRC 103681.</title>
        <authorList>
            <person name="Ichikawa N."/>
            <person name="Sato H."/>
            <person name="Tonouchi N."/>
        </authorList>
    </citation>
    <scope>NUCLEOTIDE SEQUENCE</scope>
    <source>
        <strain evidence="2">NBRC 103681</strain>
    </source>
</reference>
<dbReference type="SUPFAM" id="SSF54909">
    <property type="entry name" value="Dimeric alpha+beta barrel"/>
    <property type="match status" value="1"/>
</dbReference>
<dbReference type="EMBL" id="BSTJ01000002">
    <property type="protein sequence ID" value="GLY73880.1"/>
    <property type="molecule type" value="Genomic_DNA"/>
</dbReference>
<dbReference type="InterPro" id="IPR011008">
    <property type="entry name" value="Dimeric_a/b-barrel"/>
</dbReference>
<organism evidence="2 3">
    <name type="scientific">Actinoallomurus iriomotensis</name>
    <dbReference type="NCBI Taxonomy" id="478107"/>
    <lineage>
        <taxon>Bacteria</taxon>
        <taxon>Bacillati</taxon>
        <taxon>Actinomycetota</taxon>
        <taxon>Actinomycetes</taxon>
        <taxon>Streptosporangiales</taxon>
        <taxon>Thermomonosporaceae</taxon>
        <taxon>Actinoallomurus</taxon>
    </lineage>
</organism>
<accession>A0A9W6VMP2</accession>
<dbReference type="Gene3D" id="3.30.70.100">
    <property type="match status" value="1"/>
</dbReference>